<feature type="region of interest" description="Disordered" evidence="10">
    <location>
        <begin position="447"/>
        <end position="467"/>
    </location>
</feature>
<comment type="subcellular location">
    <subcellularLocation>
        <location evidence="1">Cytoplasm</location>
        <location evidence="1">Cytosol</location>
    </subcellularLocation>
</comment>
<keyword evidence="3" id="KW-0963">Cytoplasm</keyword>
<name>A0A8T1M202_CLOSI</name>
<dbReference type="GO" id="GO:0003743">
    <property type="term" value="F:translation initiation factor activity"/>
    <property type="evidence" value="ECO:0007669"/>
    <property type="project" value="UniProtKB-KW"/>
</dbReference>
<comment type="similarity">
    <text evidence="2 9">Belongs to the eIF-2B alpha/beta/delta subunits family.</text>
</comment>
<dbReference type="InterPro" id="IPR042529">
    <property type="entry name" value="IF_2B-like_C"/>
</dbReference>
<dbReference type="OrthoDB" id="10254737at2759"/>
<dbReference type="PANTHER" id="PTHR10233">
    <property type="entry name" value="TRANSLATION INITIATION FACTOR EIF-2B"/>
    <property type="match status" value="1"/>
</dbReference>
<evidence type="ECO:0000256" key="9">
    <source>
        <dbReference type="RuleBase" id="RU003814"/>
    </source>
</evidence>
<comment type="caution">
    <text evidence="11">The sequence shown here is derived from an EMBL/GenBank/DDBJ whole genome shotgun (WGS) entry which is preliminary data.</text>
</comment>
<evidence type="ECO:0000256" key="10">
    <source>
        <dbReference type="SAM" id="MobiDB-lite"/>
    </source>
</evidence>
<keyword evidence="5" id="KW-0648">Protein biosynthesis</keyword>
<reference evidence="11 12" key="2">
    <citation type="journal article" date="2021" name="Genomics">
        <title>High-quality reference genome for Clonorchis sinensis.</title>
        <authorList>
            <person name="Young N.D."/>
            <person name="Stroehlein A.J."/>
            <person name="Kinkar L."/>
            <person name="Wang T."/>
            <person name="Sohn W.M."/>
            <person name="Chang B.C.H."/>
            <person name="Kaur P."/>
            <person name="Weisz D."/>
            <person name="Dudchenko O."/>
            <person name="Aiden E.L."/>
            <person name="Korhonen P.K."/>
            <person name="Gasser R.B."/>
        </authorList>
    </citation>
    <scope>NUCLEOTIDE SEQUENCE [LARGE SCALE GENOMIC DNA]</scope>
    <source>
        <strain evidence="11">Cs-k2</strain>
    </source>
</reference>
<comment type="subunit">
    <text evidence="8">Component of the translation initiation factor 2B (eIF2B) complex which is a heterodecamer of two sets of five different subunits: alpha, beta, gamma, delta and epsilon. Subunits alpha, beta and delta comprise a regulatory subcomplex and subunits epsilon and gamma comprise a catalytic subcomplex. Within the complex, the hexameric regulatory complex resides at the center, with the two heterodimeric catalytic subcomplexes bound on opposite sides.</text>
</comment>
<evidence type="ECO:0000256" key="3">
    <source>
        <dbReference type="ARBA" id="ARBA00022490"/>
    </source>
</evidence>
<organism evidence="11 12">
    <name type="scientific">Clonorchis sinensis</name>
    <name type="common">Chinese liver fluke</name>
    <dbReference type="NCBI Taxonomy" id="79923"/>
    <lineage>
        <taxon>Eukaryota</taxon>
        <taxon>Metazoa</taxon>
        <taxon>Spiralia</taxon>
        <taxon>Lophotrochozoa</taxon>
        <taxon>Platyhelminthes</taxon>
        <taxon>Trematoda</taxon>
        <taxon>Digenea</taxon>
        <taxon>Opisthorchiida</taxon>
        <taxon>Opisthorchiata</taxon>
        <taxon>Opisthorchiidae</taxon>
        <taxon>Clonorchis</taxon>
    </lineage>
</organism>
<evidence type="ECO:0000256" key="7">
    <source>
        <dbReference type="ARBA" id="ARBA00044356"/>
    </source>
</evidence>
<dbReference type="EMBL" id="NIRI02000056">
    <property type="protein sequence ID" value="KAG5443404.1"/>
    <property type="molecule type" value="Genomic_DNA"/>
</dbReference>
<dbReference type="InterPro" id="IPR037171">
    <property type="entry name" value="NagB/RpiA_transferase-like"/>
</dbReference>
<evidence type="ECO:0000256" key="6">
    <source>
        <dbReference type="ARBA" id="ARBA00044147"/>
    </source>
</evidence>
<evidence type="ECO:0000256" key="1">
    <source>
        <dbReference type="ARBA" id="ARBA00004514"/>
    </source>
</evidence>
<keyword evidence="12" id="KW-1185">Reference proteome</keyword>
<dbReference type="Gene3D" id="3.40.50.10470">
    <property type="entry name" value="Translation initiation factor eif-2b, domain 2"/>
    <property type="match status" value="1"/>
</dbReference>
<proteinExistence type="inferred from homology"/>
<reference evidence="11 12" key="1">
    <citation type="journal article" date="2018" name="Biotechnol. Adv.">
        <title>Improved genomic resources and new bioinformatic workflow for the carcinogenic parasite Clonorchis sinensis: Biotechnological implications.</title>
        <authorList>
            <person name="Wang D."/>
            <person name="Korhonen P.K."/>
            <person name="Gasser R.B."/>
            <person name="Young N.D."/>
        </authorList>
    </citation>
    <scope>NUCLEOTIDE SEQUENCE [LARGE SCALE GENOMIC DNA]</scope>
    <source>
        <strain evidence="11">Cs-k2</strain>
    </source>
</reference>
<evidence type="ECO:0000313" key="11">
    <source>
        <dbReference type="EMBL" id="KAG5443404.1"/>
    </source>
</evidence>
<dbReference type="InterPro" id="IPR000649">
    <property type="entry name" value="IF-2B-related"/>
</dbReference>
<dbReference type="Proteomes" id="UP000286415">
    <property type="component" value="Unassembled WGS sequence"/>
</dbReference>
<dbReference type="Pfam" id="PF01008">
    <property type="entry name" value="IF-2B"/>
    <property type="match status" value="1"/>
</dbReference>
<evidence type="ECO:0000256" key="5">
    <source>
        <dbReference type="ARBA" id="ARBA00022917"/>
    </source>
</evidence>
<dbReference type="PANTHER" id="PTHR10233:SF14">
    <property type="entry name" value="TRANSLATION INITIATION FACTOR EIF-2B SUBUNIT DELTA"/>
    <property type="match status" value="1"/>
</dbReference>
<dbReference type="AlphaFoldDB" id="A0A8T1M202"/>
<dbReference type="SUPFAM" id="SSF100950">
    <property type="entry name" value="NagB/RpiA/CoA transferase-like"/>
    <property type="match status" value="1"/>
</dbReference>
<evidence type="ECO:0000313" key="12">
    <source>
        <dbReference type="Proteomes" id="UP000286415"/>
    </source>
</evidence>
<evidence type="ECO:0000256" key="2">
    <source>
        <dbReference type="ARBA" id="ARBA00007251"/>
    </source>
</evidence>
<protein>
    <recommendedName>
        <fullName evidence="6">Translation initiation factor eIF2B subunit delta</fullName>
    </recommendedName>
    <alternativeName>
        <fullName evidence="7">eIF2B GDP-GTP exchange factor subunit delta</fullName>
    </alternativeName>
</protein>
<accession>A0A8T1M202</accession>
<evidence type="ECO:0000256" key="8">
    <source>
        <dbReference type="ARBA" id="ARBA00046432"/>
    </source>
</evidence>
<evidence type="ECO:0000256" key="4">
    <source>
        <dbReference type="ARBA" id="ARBA00022540"/>
    </source>
</evidence>
<gene>
    <name evidence="11" type="ORF">CSKR_109945</name>
</gene>
<sequence length="532" mass="58604">MSEPTCKTKSQLRAERRAIQEAQRAAKTALKGHSVGLKNVRPEPIVGTKTAQPQLPDVPNLTPSCQTVQNVDKLTSLAEPALDVREESKFPLFSDLFLLGVESHTKTLVEKKFPHLPVRKQESNRVHLFRHLKEPDKRIDVLSGLGLGSQSPIHPAFLALGVDLDEGRIRGANERCLHFLKACETLVRAQNPPSPGEQSAVGGSFFARSFGPILERHVTFLDHCRPLAVTVRNTYQYLKHILNQLDSLEDWEACRSRLLSAIDEFRENSIYLAGVEIAERASASIRPGECVCTFGYSSVVARVLERAWYGSQKVRAARQDIVDSLVLKPAGTDCKPVLFSVIVVDSRPYFEGRRMLARLTKAGIPCEYTHIDALPSLVHKVSLAVVGAHALLNNGYVLARIGTAQVANIVASVSHAPTLVCAETYKFWERAHSDAFEYNELGDPDDIWRGPRGVSSDPTEGLPGLGPTGLPTFYTGPNVRDWRSNPKLRLLHLTYDVLPPELVSAVVTEKGTLPTTSVPVVLRVKQAASYSL</sequence>
<dbReference type="GO" id="GO:0005829">
    <property type="term" value="C:cytosol"/>
    <property type="evidence" value="ECO:0007669"/>
    <property type="project" value="UniProtKB-SubCell"/>
</dbReference>
<keyword evidence="4 11" id="KW-0396">Initiation factor</keyword>